<dbReference type="InterPro" id="IPR003607">
    <property type="entry name" value="HD/PDEase_dom"/>
</dbReference>
<dbReference type="SUPFAM" id="SSF109604">
    <property type="entry name" value="HD-domain/PDEase-like"/>
    <property type="match status" value="1"/>
</dbReference>
<protein>
    <submittedName>
        <fullName evidence="2">Deoxyguanosinetriphosphate triphosphohydrolase</fullName>
        <ecNumber evidence="2">3.1.5.1</ecNumber>
    </submittedName>
</protein>
<comment type="caution">
    <text evidence="2">The sequence shown here is derived from an EMBL/GenBank/DDBJ whole genome shotgun (WGS) entry which is preliminary data.</text>
</comment>
<accession>A0A5C5VN97</accession>
<dbReference type="CDD" id="cd00077">
    <property type="entry name" value="HDc"/>
    <property type="match status" value="1"/>
</dbReference>
<dbReference type="GO" id="GO:0006203">
    <property type="term" value="P:dGTP catabolic process"/>
    <property type="evidence" value="ECO:0007669"/>
    <property type="project" value="TreeGrafter"/>
</dbReference>
<dbReference type="Gene3D" id="1.10.3210.10">
    <property type="entry name" value="Hypothetical protein af1432"/>
    <property type="match status" value="1"/>
</dbReference>
<dbReference type="GO" id="GO:0008832">
    <property type="term" value="F:dGTPase activity"/>
    <property type="evidence" value="ECO:0007669"/>
    <property type="project" value="UniProtKB-EC"/>
</dbReference>
<dbReference type="SMART" id="SM00471">
    <property type="entry name" value="HDc"/>
    <property type="match status" value="1"/>
</dbReference>
<evidence type="ECO:0000313" key="3">
    <source>
        <dbReference type="Proteomes" id="UP000318878"/>
    </source>
</evidence>
<dbReference type="PANTHER" id="PTHR11373:SF4">
    <property type="entry name" value="DEOXYNUCLEOSIDE TRIPHOSPHATE TRIPHOSPHOHYDROLASE SAMHD1"/>
    <property type="match status" value="1"/>
</dbReference>
<organism evidence="2 3">
    <name type="scientific">Blastopirellula retiformator</name>
    <dbReference type="NCBI Taxonomy" id="2527970"/>
    <lineage>
        <taxon>Bacteria</taxon>
        <taxon>Pseudomonadati</taxon>
        <taxon>Planctomycetota</taxon>
        <taxon>Planctomycetia</taxon>
        <taxon>Pirellulales</taxon>
        <taxon>Pirellulaceae</taxon>
        <taxon>Blastopirellula</taxon>
    </lineage>
</organism>
<feature type="domain" description="HD/PDEase" evidence="1">
    <location>
        <begin position="81"/>
        <end position="239"/>
    </location>
</feature>
<keyword evidence="3" id="KW-1185">Reference proteome</keyword>
<dbReference type="Proteomes" id="UP000318878">
    <property type="component" value="Unassembled WGS sequence"/>
</dbReference>
<evidence type="ECO:0000313" key="2">
    <source>
        <dbReference type="EMBL" id="TWT39490.1"/>
    </source>
</evidence>
<gene>
    <name evidence="2" type="primary">dgt_2</name>
    <name evidence="2" type="ORF">Enr8_11890</name>
</gene>
<name>A0A5C5VN97_9BACT</name>
<proteinExistence type="predicted"/>
<evidence type="ECO:0000259" key="1">
    <source>
        <dbReference type="SMART" id="SM00471"/>
    </source>
</evidence>
<reference evidence="2 3" key="1">
    <citation type="submission" date="2019-02" db="EMBL/GenBank/DDBJ databases">
        <title>Deep-cultivation of Planctomycetes and their phenomic and genomic characterization uncovers novel biology.</title>
        <authorList>
            <person name="Wiegand S."/>
            <person name="Jogler M."/>
            <person name="Boedeker C."/>
            <person name="Pinto D."/>
            <person name="Vollmers J."/>
            <person name="Rivas-Marin E."/>
            <person name="Kohn T."/>
            <person name="Peeters S.H."/>
            <person name="Heuer A."/>
            <person name="Rast P."/>
            <person name="Oberbeckmann S."/>
            <person name="Bunk B."/>
            <person name="Jeske O."/>
            <person name="Meyerdierks A."/>
            <person name="Storesund J.E."/>
            <person name="Kallscheuer N."/>
            <person name="Luecker S."/>
            <person name="Lage O.M."/>
            <person name="Pohl T."/>
            <person name="Merkel B.J."/>
            <person name="Hornburger P."/>
            <person name="Mueller R.-W."/>
            <person name="Bruemmer F."/>
            <person name="Labrenz M."/>
            <person name="Spormann A.M."/>
            <person name="Op Den Camp H."/>
            <person name="Overmann J."/>
            <person name="Amann R."/>
            <person name="Jetten M.S.M."/>
            <person name="Mascher T."/>
            <person name="Medema M.H."/>
            <person name="Devos D.P."/>
            <person name="Kaster A.-K."/>
            <person name="Ovreas L."/>
            <person name="Rohde M."/>
            <person name="Galperin M.Y."/>
            <person name="Jogler C."/>
        </authorList>
    </citation>
    <scope>NUCLEOTIDE SEQUENCE [LARGE SCALE GENOMIC DNA]</scope>
    <source>
        <strain evidence="2 3">Enr8</strain>
    </source>
</reference>
<dbReference type="InterPro" id="IPR006674">
    <property type="entry name" value="HD_domain"/>
</dbReference>
<dbReference type="EC" id="3.1.5.1" evidence="2"/>
<dbReference type="AlphaFoldDB" id="A0A5C5VN97"/>
<dbReference type="Pfam" id="PF01966">
    <property type="entry name" value="HD"/>
    <property type="match status" value="1"/>
</dbReference>
<dbReference type="PANTHER" id="PTHR11373">
    <property type="entry name" value="DEOXYNUCLEOSIDE TRIPHOSPHATE TRIPHOSPHOHYDROLASE"/>
    <property type="match status" value="1"/>
</dbReference>
<keyword evidence="2" id="KW-0378">Hydrolase</keyword>
<dbReference type="InterPro" id="IPR050135">
    <property type="entry name" value="dGTPase-like"/>
</dbReference>
<dbReference type="EMBL" id="SJPF01000001">
    <property type="protein sequence ID" value="TWT39490.1"/>
    <property type="molecule type" value="Genomic_DNA"/>
</dbReference>
<sequence>MQPNWLGQTRWTLPRTSFIIGRMNPYSSESLCSDPIHGYIPFVVDGEPGEVTERHIIDSAWVQRMRQIHQLQTAWWVYPTAEHTRFQHVLGVMHLASRAVKHLYLSLKESCPEAPSRGYVETLLRMAGLLHDVGHGPFGHFFDSHFLSQYGLTHEKLGAQIIEEKLAGMLSQLRRNPNSELAHDEQLDPGQIAWLIQRPREEEEAAYPQWLIHLRSLLSGIYTIDNMDFVLRDAYMTGYSSRSYDLDRLLHYSFFTPQGLTIHHRGMGALIRFMNVRAELFHNVYFHREVMAIDKMLEDLFRDSRDHFFPGDPSTDLDRYRQLTEFSLLVDVARWSQSDSGELRALGQRWDQLLARDIQWKFVCERSIGFNDATTEQSNILRSDRMAEVAIREGLPAELKEMPLKVAVSRYIFRHETAGAQKNFLYDAAHNQVRPLTSDQIFRSLPISRKICRIYAENTDHAPQLSSALDALFGGTRIDDLTNM</sequence>